<dbReference type="InterPro" id="IPR017972">
    <property type="entry name" value="Cyt_P450_CS"/>
</dbReference>
<evidence type="ECO:0000256" key="6">
    <source>
        <dbReference type="ARBA" id="ARBA00023033"/>
    </source>
</evidence>
<keyword evidence="6 8" id="KW-0503">Monooxygenase</keyword>
<keyword evidence="2 7" id="KW-0349">Heme</keyword>
<evidence type="ECO:0000256" key="4">
    <source>
        <dbReference type="ARBA" id="ARBA00023002"/>
    </source>
</evidence>
<comment type="caution">
    <text evidence="9">The sequence shown here is derived from an EMBL/GenBank/DDBJ whole genome shotgun (WGS) entry which is preliminary data.</text>
</comment>
<evidence type="ECO:0000256" key="7">
    <source>
        <dbReference type="PIRSR" id="PIRSR602401-1"/>
    </source>
</evidence>
<dbReference type="PANTHER" id="PTHR24291">
    <property type="entry name" value="CYTOCHROME P450 FAMILY 4"/>
    <property type="match status" value="1"/>
</dbReference>
<dbReference type="GO" id="GO:0020037">
    <property type="term" value="F:heme binding"/>
    <property type="evidence" value="ECO:0007669"/>
    <property type="project" value="InterPro"/>
</dbReference>
<comment type="similarity">
    <text evidence="1 8">Belongs to the cytochrome P450 family.</text>
</comment>
<dbReference type="Pfam" id="PF00067">
    <property type="entry name" value="p450"/>
    <property type="match status" value="1"/>
</dbReference>
<keyword evidence="10" id="KW-1185">Reference proteome</keyword>
<dbReference type="Proteomes" id="UP000248214">
    <property type="component" value="Unassembled WGS sequence"/>
</dbReference>
<proteinExistence type="inferred from homology"/>
<dbReference type="SUPFAM" id="SSF48264">
    <property type="entry name" value="Cytochrome P450"/>
    <property type="match status" value="1"/>
</dbReference>
<keyword evidence="5 7" id="KW-0408">Iron</keyword>
<evidence type="ECO:0000256" key="8">
    <source>
        <dbReference type="RuleBase" id="RU000461"/>
    </source>
</evidence>
<dbReference type="EMBL" id="PDOD01000003">
    <property type="protein sequence ID" value="PYZ92948.1"/>
    <property type="molecule type" value="Genomic_DNA"/>
</dbReference>
<comment type="cofactor">
    <cofactor evidence="7">
        <name>heme</name>
        <dbReference type="ChEBI" id="CHEBI:30413"/>
    </cofactor>
</comment>
<evidence type="ECO:0000256" key="3">
    <source>
        <dbReference type="ARBA" id="ARBA00022723"/>
    </source>
</evidence>
<dbReference type="InterPro" id="IPR002401">
    <property type="entry name" value="Cyt_P450_E_grp-I"/>
</dbReference>
<evidence type="ECO:0000313" key="9">
    <source>
        <dbReference type="EMBL" id="PYZ92948.1"/>
    </source>
</evidence>
<dbReference type="InterPro" id="IPR050196">
    <property type="entry name" value="Cytochrome_P450_Monoox"/>
</dbReference>
<accession>A0A323TCX3</accession>
<dbReference type="Gene3D" id="1.10.630.10">
    <property type="entry name" value="Cytochrome P450"/>
    <property type="match status" value="1"/>
</dbReference>
<dbReference type="GO" id="GO:0005506">
    <property type="term" value="F:iron ion binding"/>
    <property type="evidence" value="ECO:0007669"/>
    <property type="project" value="InterPro"/>
</dbReference>
<feature type="binding site" description="axial binding residue" evidence="7">
    <location>
        <position position="389"/>
    </location>
    <ligand>
        <name>heme</name>
        <dbReference type="ChEBI" id="CHEBI:30413"/>
    </ligand>
    <ligandPart>
        <name>Fe</name>
        <dbReference type="ChEBI" id="CHEBI:18248"/>
    </ligandPart>
</feature>
<evidence type="ECO:0000256" key="5">
    <source>
        <dbReference type="ARBA" id="ARBA00023004"/>
    </source>
</evidence>
<organism evidence="9 10">
    <name type="scientific">Salipaludibacillus keqinensis</name>
    <dbReference type="NCBI Taxonomy" id="2045207"/>
    <lineage>
        <taxon>Bacteria</taxon>
        <taxon>Bacillati</taxon>
        <taxon>Bacillota</taxon>
        <taxon>Bacilli</taxon>
        <taxon>Bacillales</taxon>
        <taxon>Bacillaceae</taxon>
    </lineage>
</organism>
<name>A0A323TCX3_9BACI</name>
<dbReference type="InterPro" id="IPR036396">
    <property type="entry name" value="Cyt_P450_sf"/>
</dbReference>
<keyword evidence="4 8" id="KW-0560">Oxidoreductase</keyword>
<gene>
    <name evidence="9" type="ORF">CR194_13295</name>
</gene>
<dbReference type="PRINTS" id="PR00385">
    <property type="entry name" value="P450"/>
</dbReference>
<dbReference type="OrthoDB" id="9789468at2"/>
<evidence type="ECO:0000313" key="10">
    <source>
        <dbReference type="Proteomes" id="UP000248214"/>
    </source>
</evidence>
<reference evidence="9 10" key="1">
    <citation type="submission" date="2017-10" db="EMBL/GenBank/DDBJ databases">
        <title>Bacillus sp. nov., a halophilic bacterium isolated from a Keqin Lake.</title>
        <authorList>
            <person name="Wang H."/>
        </authorList>
    </citation>
    <scope>NUCLEOTIDE SEQUENCE [LARGE SCALE GENOMIC DNA]</scope>
    <source>
        <strain evidence="9 10">KQ-12</strain>
    </source>
</reference>
<dbReference type="AlphaFoldDB" id="A0A323TCX3"/>
<dbReference type="PANTHER" id="PTHR24291:SF50">
    <property type="entry name" value="BIFUNCTIONAL ALBAFLAVENONE MONOOXYGENASE_TERPENE SYNTHASE"/>
    <property type="match status" value="1"/>
</dbReference>
<dbReference type="InterPro" id="IPR001128">
    <property type="entry name" value="Cyt_P450"/>
</dbReference>
<keyword evidence="3 7" id="KW-0479">Metal-binding</keyword>
<dbReference type="PRINTS" id="PR00463">
    <property type="entry name" value="EP450I"/>
</dbReference>
<dbReference type="GO" id="GO:0004497">
    <property type="term" value="F:monooxygenase activity"/>
    <property type="evidence" value="ECO:0007669"/>
    <property type="project" value="UniProtKB-KW"/>
</dbReference>
<dbReference type="GO" id="GO:0016705">
    <property type="term" value="F:oxidoreductase activity, acting on paired donors, with incorporation or reduction of molecular oxygen"/>
    <property type="evidence" value="ECO:0007669"/>
    <property type="project" value="InterPro"/>
</dbReference>
<evidence type="ECO:0000256" key="2">
    <source>
        <dbReference type="ARBA" id="ARBA00022617"/>
    </source>
</evidence>
<sequence length="442" mass="50518">MTRTKTIKTSRIKNYFDFRRDPLSFFVRMLEKGDMVSLNTGLVPSYIVNSPSFVQEILVTKDASFRKGRTTKVLTRTIGDGLLTTEKTHHKKQKKYFQPVFYKERLMRYAETMVSDSKSLVAELEQKDSCLLDEEMMELTLSIISKVMFATNVDEKKKELAAAVSATIKQTANSLFSPFLLPLAVPTKGNRRHRDAISKLENVIYPIIDEAKQNPTAYEDTMVGLLLDSAKQPDAPPIFDKELRDQMMTMLLAGHETSANLLTWIFYALSKNPEAEAKFHEEIDQLDSLTETPFETYRKLTYTNQIIKETLRLYPPAWLIYREADEDVELLGESFKAGSTFMIAPYSIHRNPDIFPDPEQFKPERFAEENQESIPTFAYFPFGAGSRSCIGYRFAMMETALILAVIGRSLKFQRVDETPVEPEPLVSLRVKDGLNMKVVSRG</sequence>
<dbReference type="PROSITE" id="PS00086">
    <property type="entry name" value="CYTOCHROME_P450"/>
    <property type="match status" value="1"/>
</dbReference>
<protein>
    <submittedName>
        <fullName evidence="9">Pyridine nucleotide-disulfide oxidoreductase</fullName>
    </submittedName>
</protein>
<evidence type="ECO:0000256" key="1">
    <source>
        <dbReference type="ARBA" id="ARBA00010617"/>
    </source>
</evidence>